<organism evidence="2 3">
    <name type="scientific">Microterricola gilva</name>
    <dbReference type="NCBI Taxonomy" id="393267"/>
    <lineage>
        <taxon>Bacteria</taxon>
        <taxon>Bacillati</taxon>
        <taxon>Actinomycetota</taxon>
        <taxon>Actinomycetes</taxon>
        <taxon>Micrococcales</taxon>
        <taxon>Microbacteriaceae</taxon>
        <taxon>Microterricola</taxon>
    </lineage>
</organism>
<reference evidence="2 3" key="1">
    <citation type="submission" date="2019-02" db="EMBL/GenBank/DDBJ databases">
        <title>Sequencing the genomes of 1000 actinobacteria strains.</title>
        <authorList>
            <person name="Klenk H.-P."/>
        </authorList>
    </citation>
    <scope>NUCLEOTIDE SEQUENCE [LARGE SCALE GENOMIC DNA]</scope>
    <source>
        <strain evidence="2 3">DSM 18319</strain>
    </source>
</reference>
<dbReference type="AlphaFoldDB" id="A0A4V2GAH0"/>
<evidence type="ECO:0000256" key="1">
    <source>
        <dbReference type="SAM" id="MobiDB-lite"/>
    </source>
</evidence>
<gene>
    <name evidence="2" type="ORF">EV379_0400</name>
</gene>
<accession>A0A4V2GAH0</accession>
<evidence type="ECO:0000313" key="2">
    <source>
        <dbReference type="EMBL" id="RZU64106.1"/>
    </source>
</evidence>
<dbReference type="EMBL" id="SHLC01000001">
    <property type="protein sequence ID" value="RZU64106.1"/>
    <property type="molecule type" value="Genomic_DNA"/>
</dbReference>
<dbReference type="Proteomes" id="UP000291483">
    <property type="component" value="Unassembled WGS sequence"/>
</dbReference>
<proteinExistence type="predicted"/>
<feature type="region of interest" description="Disordered" evidence="1">
    <location>
        <begin position="28"/>
        <end position="61"/>
    </location>
</feature>
<sequence length="209" mass="22216">MLWISIAAGLVIAFGAVAAGYAVGAGSSKSEATEASAKPSTRPEPEASAPTVPLPEPSEEPVSVIPAECSGIYTTDWSTQLDGYVLNPAWAAEDRNSATSDDELNAIVKAGDPLRCQWGHESGGSDRSLKTAVVAVTAEQSAAVLARLQVLDFSCYEELGGTRCVLEEDDDNGTWGESHFVRDGVWIATRWMNMAPDGYTHDIVNTLWP</sequence>
<keyword evidence="3" id="KW-1185">Reference proteome</keyword>
<comment type="caution">
    <text evidence="2">The sequence shown here is derived from an EMBL/GenBank/DDBJ whole genome shotgun (WGS) entry which is preliminary data.</text>
</comment>
<name>A0A4V2GAH0_9MICO</name>
<evidence type="ECO:0000313" key="3">
    <source>
        <dbReference type="Proteomes" id="UP000291483"/>
    </source>
</evidence>
<protein>
    <submittedName>
        <fullName evidence="2">Uncharacterized protein</fullName>
    </submittedName>
</protein>
<feature type="compositionally biased region" description="Low complexity" evidence="1">
    <location>
        <begin position="28"/>
        <end position="40"/>
    </location>
</feature>